<evidence type="ECO:0000313" key="2">
    <source>
        <dbReference type="EMBL" id="KAF8772973.1"/>
    </source>
</evidence>
<proteinExistence type="predicted"/>
<feature type="region of interest" description="Disordered" evidence="1">
    <location>
        <begin position="183"/>
        <end position="304"/>
    </location>
</feature>
<organism evidence="2 3">
    <name type="scientific">Argiope bruennichi</name>
    <name type="common">Wasp spider</name>
    <name type="synonym">Aranea bruennichi</name>
    <dbReference type="NCBI Taxonomy" id="94029"/>
    <lineage>
        <taxon>Eukaryota</taxon>
        <taxon>Metazoa</taxon>
        <taxon>Ecdysozoa</taxon>
        <taxon>Arthropoda</taxon>
        <taxon>Chelicerata</taxon>
        <taxon>Arachnida</taxon>
        <taxon>Araneae</taxon>
        <taxon>Araneomorphae</taxon>
        <taxon>Entelegynae</taxon>
        <taxon>Araneoidea</taxon>
        <taxon>Araneidae</taxon>
        <taxon>Argiope</taxon>
    </lineage>
</organism>
<feature type="region of interest" description="Disordered" evidence="1">
    <location>
        <begin position="110"/>
        <end position="165"/>
    </location>
</feature>
<gene>
    <name evidence="2" type="ORF">HNY73_015678</name>
</gene>
<dbReference type="Proteomes" id="UP000807504">
    <property type="component" value="Unassembled WGS sequence"/>
</dbReference>
<feature type="compositionally biased region" description="Basic and acidic residues" evidence="1">
    <location>
        <begin position="210"/>
        <end position="259"/>
    </location>
</feature>
<feature type="compositionally biased region" description="Basic and acidic residues" evidence="1">
    <location>
        <begin position="133"/>
        <end position="165"/>
    </location>
</feature>
<protein>
    <submittedName>
        <fullName evidence="2">Uncharacterized protein</fullName>
    </submittedName>
</protein>
<reference evidence="2" key="2">
    <citation type="submission" date="2020-06" db="EMBL/GenBank/DDBJ databases">
        <authorList>
            <person name="Sheffer M."/>
        </authorList>
    </citation>
    <scope>NUCLEOTIDE SEQUENCE</scope>
</reference>
<sequence>MSETNISDEDTGLGRCIADGDPLALCENRNCIIIPNDNFATLFRKGRKMSPSNYLRAGDIVSENETLSNISNQTDENVGPELSDEDSSPFFPIELTYPRMIHGEEAPQLVKRSSGNDPDTFIPPPEFAEEEFEVKTSDRYGESDHDLRGKKYEKKDVGSFRPPSDHAVRDEKYVWKDHGSFRLPSGPEFGDRKYNRKGPGSFRPSSDPEFGDKNYGRKDSDSFRSLSDPDFRDDRKNSNSFRHPSDPDFGDIKHGKDLEDSPDSDSSFLSDNNDTPSKTFEQEEHDSPHLDEHPSFRGQSESRDPTYWGGNYGYACRVPQLRNSEVTCWKWPNWQSCKQTCIYGHGITSPRGTLRSTTYTCRNTENQWKPHRMEDCQPYLNCKVRLRSPGDLKCVEPTNRPAYCDISCEEYDNHSAQRVRVTCDEKQGGMRLPFCATLDNSFMNHIRSPSS</sequence>
<evidence type="ECO:0000313" key="3">
    <source>
        <dbReference type="Proteomes" id="UP000807504"/>
    </source>
</evidence>
<dbReference type="EMBL" id="JABXBU010002227">
    <property type="protein sequence ID" value="KAF8772973.1"/>
    <property type="molecule type" value="Genomic_DNA"/>
</dbReference>
<evidence type="ECO:0000256" key="1">
    <source>
        <dbReference type="SAM" id="MobiDB-lite"/>
    </source>
</evidence>
<name>A0A8T0EG46_ARGBR</name>
<dbReference type="AlphaFoldDB" id="A0A8T0EG46"/>
<feature type="compositionally biased region" description="Basic and acidic residues" evidence="1">
    <location>
        <begin position="280"/>
        <end position="304"/>
    </location>
</feature>
<feature type="compositionally biased region" description="Low complexity" evidence="1">
    <location>
        <begin position="264"/>
        <end position="274"/>
    </location>
</feature>
<keyword evidence="3" id="KW-1185">Reference proteome</keyword>
<comment type="caution">
    <text evidence="2">The sequence shown here is derived from an EMBL/GenBank/DDBJ whole genome shotgun (WGS) entry which is preliminary data.</text>
</comment>
<reference evidence="2" key="1">
    <citation type="journal article" date="2020" name="bioRxiv">
        <title>Chromosome-level reference genome of the European wasp spider Argiope bruennichi: a resource for studies on range expansion and evolutionary adaptation.</title>
        <authorList>
            <person name="Sheffer M.M."/>
            <person name="Hoppe A."/>
            <person name="Krehenwinkel H."/>
            <person name="Uhl G."/>
            <person name="Kuss A.W."/>
            <person name="Jensen L."/>
            <person name="Jensen C."/>
            <person name="Gillespie R.G."/>
            <person name="Hoff K.J."/>
            <person name="Prost S."/>
        </authorList>
    </citation>
    <scope>NUCLEOTIDE SEQUENCE</scope>
</reference>
<accession>A0A8T0EG46</accession>